<keyword evidence="2" id="KW-1185">Reference proteome</keyword>
<dbReference type="AlphaFoldDB" id="W1P7M3"/>
<accession>W1P7M3</accession>
<reference evidence="2" key="1">
    <citation type="journal article" date="2013" name="Science">
        <title>The Amborella genome and the evolution of flowering plants.</title>
        <authorList>
            <consortium name="Amborella Genome Project"/>
        </authorList>
    </citation>
    <scope>NUCLEOTIDE SEQUENCE [LARGE SCALE GENOMIC DNA]</scope>
</reference>
<dbReference type="Gramene" id="ERN03596">
    <property type="protein sequence ID" value="ERN03596"/>
    <property type="gene ID" value="AMTR_s00042p00174850"/>
</dbReference>
<gene>
    <name evidence="1" type="ORF">AMTR_s00042p00174850</name>
</gene>
<dbReference type="EMBL" id="KI394353">
    <property type="protein sequence ID" value="ERN03596.1"/>
    <property type="molecule type" value="Genomic_DNA"/>
</dbReference>
<sequence>MQGFGSGNSWKDDEMKRPPNPMLPVAMYYPQDDARLHLLVRHSWIWLSSMYAPKEGDEDIEPKRAL</sequence>
<dbReference type="Proteomes" id="UP000017836">
    <property type="component" value="Unassembled WGS sequence"/>
</dbReference>
<evidence type="ECO:0000313" key="2">
    <source>
        <dbReference type="Proteomes" id="UP000017836"/>
    </source>
</evidence>
<proteinExistence type="predicted"/>
<organism evidence="1 2">
    <name type="scientific">Amborella trichopoda</name>
    <dbReference type="NCBI Taxonomy" id="13333"/>
    <lineage>
        <taxon>Eukaryota</taxon>
        <taxon>Viridiplantae</taxon>
        <taxon>Streptophyta</taxon>
        <taxon>Embryophyta</taxon>
        <taxon>Tracheophyta</taxon>
        <taxon>Spermatophyta</taxon>
        <taxon>Magnoliopsida</taxon>
        <taxon>Amborellales</taxon>
        <taxon>Amborellaceae</taxon>
        <taxon>Amborella</taxon>
    </lineage>
</organism>
<name>W1P7M3_AMBTC</name>
<evidence type="ECO:0000313" key="1">
    <source>
        <dbReference type="EMBL" id="ERN03596.1"/>
    </source>
</evidence>
<dbReference type="HOGENOM" id="CLU_2925658_0_0_1"/>
<protein>
    <submittedName>
        <fullName evidence="1">Uncharacterized protein</fullName>
    </submittedName>
</protein>